<keyword evidence="3" id="KW-1185">Reference proteome</keyword>
<protein>
    <submittedName>
        <fullName evidence="2">Uncharacterized protein</fullName>
    </submittedName>
</protein>
<proteinExistence type="predicted"/>
<dbReference type="Proteomes" id="UP001054252">
    <property type="component" value="Unassembled WGS sequence"/>
</dbReference>
<gene>
    <name evidence="2" type="ORF">SLEP1_g9002</name>
</gene>
<dbReference type="EMBL" id="BPVZ01000009">
    <property type="protein sequence ID" value="GKU95673.1"/>
    <property type="molecule type" value="Genomic_DNA"/>
</dbReference>
<reference evidence="2 3" key="1">
    <citation type="journal article" date="2021" name="Commun. Biol.">
        <title>The genome of Shorea leprosula (Dipterocarpaceae) highlights the ecological relevance of drought in aseasonal tropical rainforests.</title>
        <authorList>
            <person name="Ng K.K.S."/>
            <person name="Kobayashi M.J."/>
            <person name="Fawcett J.A."/>
            <person name="Hatakeyama M."/>
            <person name="Paape T."/>
            <person name="Ng C.H."/>
            <person name="Ang C.C."/>
            <person name="Tnah L.H."/>
            <person name="Lee C.T."/>
            <person name="Nishiyama T."/>
            <person name="Sese J."/>
            <person name="O'Brien M.J."/>
            <person name="Copetti D."/>
            <person name="Mohd Noor M.I."/>
            <person name="Ong R.C."/>
            <person name="Putra M."/>
            <person name="Sireger I.Z."/>
            <person name="Indrioko S."/>
            <person name="Kosugi Y."/>
            <person name="Izuno A."/>
            <person name="Isagi Y."/>
            <person name="Lee S.L."/>
            <person name="Shimizu K.K."/>
        </authorList>
    </citation>
    <scope>NUCLEOTIDE SEQUENCE [LARGE SCALE GENOMIC DNA]</scope>
    <source>
        <strain evidence="2">214</strain>
    </source>
</reference>
<organism evidence="2 3">
    <name type="scientific">Rubroshorea leprosula</name>
    <dbReference type="NCBI Taxonomy" id="152421"/>
    <lineage>
        <taxon>Eukaryota</taxon>
        <taxon>Viridiplantae</taxon>
        <taxon>Streptophyta</taxon>
        <taxon>Embryophyta</taxon>
        <taxon>Tracheophyta</taxon>
        <taxon>Spermatophyta</taxon>
        <taxon>Magnoliopsida</taxon>
        <taxon>eudicotyledons</taxon>
        <taxon>Gunneridae</taxon>
        <taxon>Pentapetalae</taxon>
        <taxon>rosids</taxon>
        <taxon>malvids</taxon>
        <taxon>Malvales</taxon>
        <taxon>Dipterocarpaceae</taxon>
        <taxon>Rubroshorea</taxon>
    </lineage>
</organism>
<evidence type="ECO:0000313" key="3">
    <source>
        <dbReference type="Proteomes" id="UP001054252"/>
    </source>
</evidence>
<evidence type="ECO:0000256" key="1">
    <source>
        <dbReference type="SAM" id="MobiDB-lite"/>
    </source>
</evidence>
<dbReference type="AlphaFoldDB" id="A0AAV5I3L9"/>
<evidence type="ECO:0000313" key="2">
    <source>
        <dbReference type="EMBL" id="GKU95673.1"/>
    </source>
</evidence>
<feature type="region of interest" description="Disordered" evidence="1">
    <location>
        <begin position="1"/>
        <end position="57"/>
    </location>
</feature>
<name>A0AAV5I3L9_9ROSI</name>
<comment type="caution">
    <text evidence="2">The sequence shown here is derived from an EMBL/GenBank/DDBJ whole genome shotgun (WGS) entry which is preliminary data.</text>
</comment>
<sequence length="57" mass="5910">MGGKIPVKNPHGIPVPMTHGDGDGEGVPDPASPVDIPTHGRPRPLVLIRETARGIKA</sequence>
<accession>A0AAV5I3L9</accession>